<dbReference type="InterPro" id="IPR004360">
    <property type="entry name" value="Glyas_Fos-R_dOase_dom"/>
</dbReference>
<evidence type="ECO:0000259" key="1">
    <source>
        <dbReference type="PROSITE" id="PS51819"/>
    </source>
</evidence>
<proteinExistence type="predicted"/>
<accession>A0ABV9QWP7</accession>
<name>A0ABV9QWP7_9GAMM</name>
<dbReference type="RefSeq" id="WP_380019703.1">
    <property type="nucleotide sequence ID" value="NZ_JBHSHD010000006.1"/>
</dbReference>
<feature type="domain" description="VOC" evidence="1">
    <location>
        <begin position="7"/>
        <end position="125"/>
    </location>
</feature>
<dbReference type="Pfam" id="PF00903">
    <property type="entry name" value="Glyoxalase"/>
    <property type="match status" value="1"/>
</dbReference>
<dbReference type="PROSITE" id="PS51819">
    <property type="entry name" value="VOC"/>
    <property type="match status" value="1"/>
</dbReference>
<organism evidence="2 3">
    <name type="scientific">Dokdonella ginsengisoli</name>
    <dbReference type="NCBI Taxonomy" id="363846"/>
    <lineage>
        <taxon>Bacteria</taxon>
        <taxon>Pseudomonadati</taxon>
        <taxon>Pseudomonadota</taxon>
        <taxon>Gammaproteobacteria</taxon>
        <taxon>Lysobacterales</taxon>
        <taxon>Rhodanobacteraceae</taxon>
        <taxon>Dokdonella</taxon>
    </lineage>
</organism>
<dbReference type="Proteomes" id="UP001595886">
    <property type="component" value="Unassembled WGS sequence"/>
</dbReference>
<protein>
    <submittedName>
        <fullName evidence="2">VOC family protein</fullName>
    </submittedName>
</protein>
<dbReference type="EMBL" id="JBHSHD010000006">
    <property type="protein sequence ID" value="MFC4819897.1"/>
    <property type="molecule type" value="Genomic_DNA"/>
</dbReference>
<dbReference type="SUPFAM" id="SSF54593">
    <property type="entry name" value="Glyoxalase/Bleomycin resistance protein/Dihydroxybiphenyl dioxygenase"/>
    <property type="match status" value="1"/>
</dbReference>
<evidence type="ECO:0000313" key="2">
    <source>
        <dbReference type="EMBL" id="MFC4819897.1"/>
    </source>
</evidence>
<comment type="caution">
    <text evidence="2">The sequence shown here is derived from an EMBL/GenBank/DDBJ whole genome shotgun (WGS) entry which is preliminary data.</text>
</comment>
<gene>
    <name evidence="2" type="ORF">ACFO6Q_06160</name>
</gene>
<sequence length="137" mass="14857">MSATIGGLAHVNLRGPEELIERLRRFYRDVIGLSEGPRPPFRSRGYWLYGSGRDLLHLTIDPKAAPARGSGCLDHVAFAVTDLAATLERLAAAGVAYERDEVPSLGQVQLFLTDPAGVGIELNFTAQAFRRGVHESA</sequence>
<dbReference type="InterPro" id="IPR029068">
    <property type="entry name" value="Glyas_Bleomycin-R_OHBP_Dase"/>
</dbReference>
<reference evidence="3" key="1">
    <citation type="journal article" date="2019" name="Int. J. Syst. Evol. Microbiol.">
        <title>The Global Catalogue of Microorganisms (GCM) 10K type strain sequencing project: providing services to taxonomists for standard genome sequencing and annotation.</title>
        <authorList>
            <consortium name="The Broad Institute Genomics Platform"/>
            <consortium name="The Broad Institute Genome Sequencing Center for Infectious Disease"/>
            <person name="Wu L."/>
            <person name="Ma J."/>
        </authorList>
    </citation>
    <scope>NUCLEOTIDE SEQUENCE [LARGE SCALE GENOMIC DNA]</scope>
    <source>
        <strain evidence="3">CCUG 30340</strain>
    </source>
</reference>
<dbReference type="Gene3D" id="3.10.180.10">
    <property type="entry name" value="2,3-Dihydroxybiphenyl 1,2-Dioxygenase, domain 1"/>
    <property type="match status" value="1"/>
</dbReference>
<keyword evidence="3" id="KW-1185">Reference proteome</keyword>
<dbReference type="InterPro" id="IPR037523">
    <property type="entry name" value="VOC_core"/>
</dbReference>
<evidence type="ECO:0000313" key="3">
    <source>
        <dbReference type="Proteomes" id="UP001595886"/>
    </source>
</evidence>